<dbReference type="InterPro" id="IPR005312">
    <property type="entry name" value="DUF1759"/>
</dbReference>
<organism evidence="1 2">
    <name type="scientific">Argiope bruennichi</name>
    <name type="common">Wasp spider</name>
    <name type="synonym">Aranea bruennichi</name>
    <dbReference type="NCBI Taxonomy" id="94029"/>
    <lineage>
        <taxon>Eukaryota</taxon>
        <taxon>Metazoa</taxon>
        <taxon>Ecdysozoa</taxon>
        <taxon>Arthropoda</taxon>
        <taxon>Chelicerata</taxon>
        <taxon>Arachnida</taxon>
        <taxon>Araneae</taxon>
        <taxon>Araneomorphae</taxon>
        <taxon>Entelegynae</taxon>
        <taxon>Araneoidea</taxon>
        <taxon>Araneidae</taxon>
        <taxon>Argiope</taxon>
    </lineage>
</organism>
<reference evidence="1" key="2">
    <citation type="submission" date="2020-06" db="EMBL/GenBank/DDBJ databases">
        <authorList>
            <person name="Sheffer M."/>
        </authorList>
    </citation>
    <scope>NUCLEOTIDE SEQUENCE</scope>
</reference>
<dbReference type="PANTHER" id="PTHR47331">
    <property type="entry name" value="PHD-TYPE DOMAIN-CONTAINING PROTEIN"/>
    <property type="match status" value="1"/>
</dbReference>
<proteinExistence type="predicted"/>
<dbReference type="InterPro" id="IPR008042">
    <property type="entry name" value="Retrotrans_Pao"/>
</dbReference>
<evidence type="ECO:0000313" key="2">
    <source>
        <dbReference type="Proteomes" id="UP000807504"/>
    </source>
</evidence>
<dbReference type="AlphaFoldDB" id="A0A8T0FJC9"/>
<dbReference type="Proteomes" id="UP000807504">
    <property type="component" value="Unassembled WGS sequence"/>
</dbReference>
<protein>
    <recommendedName>
        <fullName evidence="3">Peptidase aspartic putative domain-containing protein</fullName>
    </recommendedName>
</protein>
<sequence length="727" mass="82201">MKIVLCRIWTIRWGRNGGTRGGIKAQITRLLTSIKDQQFEDVEIEEIEVKLDKVRKLNQQFELLRQDYYKVVKRDEDLVEIENSFEDIDSDLLKLEVSLKKLFNNCMHENGNAKINKSNDVNIKLPEIPLPKFSGNFEEWNIFKAQFDSLISSNKQLSESQKLYYLQSCLVGSAARMISNDDTFHSLLKALEDRFDNKRLIVNTHINEIFSIEKLHNESAKDLRSLVDQLHKHLRALKLLDLDLDKLSEAMLINIVMQKLDKESRKQFEMTLTSNELTDWNTFIKFIEKRCQILENLQSNIVQPPKSKFISQSSKPRTLVTKVNDTSSKCPVCRLPANHPIYKCKSFLDLNAVERFNMVKKLSLCVLCLKPGHKLAFCRQSKYLCNICNGNHNYLLHRHRKPSIGGENVTHSEAIPSEPRADLSPTDVTLADSQHTSSACLVVKNKSVLLPTAIVLIQNIYGHFSRARVILDSASQANFVTKQFADNANLRKQKINTSVSGLGGISTSIEYEAVANIANCNGSFFLSQTFFVIDKITDMVPATNVNLENLEIPQVMLGDPEFTRSSKIDALLGAETFFEIVKGEQIRSSLNSLIFQNTVFGYVAGGYVNTNNQEPCTNLCTLVSRNENIEKSIQPEWSNFVTSLKVIENLKVPRYILTESYERTVIVGYADASEAAFGAVVYMKSIMEDGTAVNKLIASKSRVAPIKLAWGPIGNSRLNRLKADPDS</sequence>
<evidence type="ECO:0000313" key="1">
    <source>
        <dbReference type="EMBL" id="KAF8791357.1"/>
    </source>
</evidence>
<reference evidence="1" key="1">
    <citation type="journal article" date="2020" name="bioRxiv">
        <title>Chromosome-level reference genome of the European wasp spider Argiope bruennichi: a resource for studies on range expansion and evolutionary adaptation.</title>
        <authorList>
            <person name="Sheffer M.M."/>
            <person name="Hoppe A."/>
            <person name="Krehenwinkel H."/>
            <person name="Uhl G."/>
            <person name="Kuss A.W."/>
            <person name="Jensen L."/>
            <person name="Jensen C."/>
            <person name="Gillespie R.G."/>
            <person name="Hoff K.J."/>
            <person name="Prost S."/>
        </authorList>
    </citation>
    <scope>NUCLEOTIDE SEQUENCE</scope>
</reference>
<keyword evidence="2" id="KW-1185">Reference proteome</keyword>
<dbReference type="Pfam" id="PF05380">
    <property type="entry name" value="Peptidase_A17"/>
    <property type="match status" value="1"/>
</dbReference>
<evidence type="ECO:0008006" key="3">
    <source>
        <dbReference type="Google" id="ProtNLM"/>
    </source>
</evidence>
<name>A0A8T0FJC9_ARGBR</name>
<comment type="caution">
    <text evidence="1">The sequence shown here is derived from an EMBL/GenBank/DDBJ whole genome shotgun (WGS) entry which is preliminary data.</text>
</comment>
<dbReference type="EMBL" id="JABXBU010000011">
    <property type="protein sequence ID" value="KAF8791357.1"/>
    <property type="molecule type" value="Genomic_DNA"/>
</dbReference>
<accession>A0A8T0FJC9</accession>
<dbReference type="Pfam" id="PF03564">
    <property type="entry name" value="DUF1759"/>
    <property type="match status" value="1"/>
</dbReference>
<gene>
    <name evidence="1" type="ORF">HNY73_006240</name>
</gene>
<dbReference type="PANTHER" id="PTHR47331:SF5">
    <property type="entry name" value="RIBONUCLEASE H"/>
    <property type="match status" value="1"/>
</dbReference>